<sequence length="242" mass="26447">MATSLRFAGGTKPDGAWHYWRPSGSGIVELGIVRGRDVSLPPHFHDEDQLTFVLSGRRRFVMGGALFDVGPGEGVEIPAGTPHRSLAEPADVVCLNIYTAPGACEATALFSGLVRLWRPRTCIDWRDLTAAVEDFRVGAAMPPHPADSAGVRWETVGEAADLAGMSREGFSRRFRRLYGMPPQMFRLSGKLNEARRLLRVGQAVADVAAETGFSDQSHLGRCFRRAFGVTPGRYRRGIPQTP</sequence>
<dbReference type="PRINTS" id="PR00032">
    <property type="entry name" value="HTHARAC"/>
</dbReference>
<dbReference type="Gene3D" id="1.10.10.60">
    <property type="entry name" value="Homeodomain-like"/>
    <property type="match status" value="2"/>
</dbReference>
<dbReference type="SUPFAM" id="SSF51182">
    <property type="entry name" value="RmlC-like cupins"/>
    <property type="match status" value="1"/>
</dbReference>
<evidence type="ECO:0000256" key="2">
    <source>
        <dbReference type="ARBA" id="ARBA00023125"/>
    </source>
</evidence>
<accession>A0ABS1F9S8</accession>
<keyword evidence="3" id="KW-0804">Transcription</keyword>
<dbReference type="SUPFAM" id="SSF46689">
    <property type="entry name" value="Homeodomain-like"/>
    <property type="match status" value="1"/>
</dbReference>
<dbReference type="Proteomes" id="UP000652760">
    <property type="component" value="Unassembled WGS sequence"/>
</dbReference>
<comment type="caution">
    <text evidence="5">The sequence shown here is derived from an EMBL/GenBank/DDBJ whole genome shotgun (WGS) entry which is preliminary data.</text>
</comment>
<dbReference type="InterPro" id="IPR011051">
    <property type="entry name" value="RmlC_Cupin_sf"/>
</dbReference>
<dbReference type="Gene3D" id="2.60.120.10">
    <property type="entry name" value="Jelly Rolls"/>
    <property type="match status" value="1"/>
</dbReference>
<dbReference type="InterPro" id="IPR014710">
    <property type="entry name" value="RmlC-like_jellyroll"/>
</dbReference>
<dbReference type="PROSITE" id="PS00041">
    <property type="entry name" value="HTH_ARAC_FAMILY_1"/>
    <property type="match status" value="1"/>
</dbReference>
<proteinExistence type="predicted"/>
<evidence type="ECO:0000313" key="5">
    <source>
        <dbReference type="EMBL" id="MBK1840187.1"/>
    </source>
</evidence>
<reference evidence="6" key="1">
    <citation type="submission" date="2021-01" db="EMBL/GenBank/DDBJ databases">
        <title>Genome public.</title>
        <authorList>
            <person name="Liu C."/>
            <person name="Sun Q."/>
        </authorList>
    </citation>
    <scope>NUCLEOTIDE SEQUENCE [LARGE SCALE GENOMIC DNA]</scope>
    <source>
        <strain evidence="6">YIM B02556</strain>
    </source>
</reference>
<dbReference type="InterPro" id="IPR018062">
    <property type="entry name" value="HTH_AraC-typ_CS"/>
</dbReference>
<dbReference type="Pfam" id="PF07883">
    <property type="entry name" value="Cupin_2"/>
    <property type="match status" value="1"/>
</dbReference>
<gene>
    <name evidence="5" type="ORF">JHL17_22525</name>
</gene>
<organism evidence="5 6">
    <name type="scientific">Azospirillum endophyticum</name>
    <dbReference type="NCBI Taxonomy" id="2800326"/>
    <lineage>
        <taxon>Bacteria</taxon>
        <taxon>Pseudomonadati</taxon>
        <taxon>Pseudomonadota</taxon>
        <taxon>Alphaproteobacteria</taxon>
        <taxon>Rhodospirillales</taxon>
        <taxon>Azospirillaceae</taxon>
        <taxon>Azospirillum</taxon>
    </lineage>
</organism>
<evidence type="ECO:0000259" key="4">
    <source>
        <dbReference type="PROSITE" id="PS01124"/>
    </source>
</evidence>
<name>A0ABS1F9S8_9PROT</name>
<dbReference type="InterPro" id="IPR013096">
    <property type="entry name" value="Cupin_2"/>
</dbReference>
<dbReference type="InterPro" id="IPR009057">
    <property type="entry name" value="Homeodomain-like_sf"/>
</dbReference>
<dbReference type="RefSeq" id="WP_200196583.1">
    <property type="nucleotide sequence ID" value="NZ_JAENHM010000060.1"/>
</dbReference>
<dbReference type="EMBL" id="JAENHM010000060">
    <property type="protein sequence ID" value="MBK1840187.1"/>
    <property type="molecule type" value="Genomic_DNA"/>
</dbReference>
<dbReference type="Pfam" id="PF12833">
    <property type="entry name" value="HTH_18"/>
    <property type="match status" value="1"/>
</dbReference>
<keyword evidence="1" id="KW-0805">Transcription regulation</keyword>
<evidence type="ECO:0000313" key="6">
    <source>
        <dbReference type="Proteomes" id="UP000652760"/>
    </source>
</evidence>
<evidence type="ECO:0000256" key="3">
    <source>
        <dbReference type="ARBA" id="ARBA00023163"/>
    </source>
</evidence>
<dbReference type="SMART" id="SM00342">
    <property type="entry name" value="HTH_ARAC"/>
    <property type="match status" value="1"/>
</dbReference>
<feature type="domain" description="HTH araC/xylS-type" evidence="4">
    <location>
        <begin position="135"/>
        <end position="237"/>
    </location>
</feature>
<dbReference type="InterPro" id="IPR018060">
    <property type="entry name" value="HTH_AraC"/>
</dbReference>
<evidence type="ECO:0000256" key="1">
    <source>
        <dbReference type="ARBA" id="ARBA00023015"/>
    </source>
</evidence>
<dbReference type="PANTHER" id="PTHR46796">
    <property type="entry name" value="HTH-TYPE TRANSCRIPTIONAL ACTIVATOR RHAS-RELATED"/>
    <property type="match status" value="1"/>
</dbReference>
<keyword evidence="6" id="KW-1185">Reference proteome</keyword>
<dbReference type="PROSITE" id="PS01124">
    <property type="entry name" value="HTH_ARAC_FAMILY_2"/>
    <property type="match status" value="1"/>
</dbReference>
<dbReference type="InterPro" id="IPR020449">
    <property type="entry name" value="Tscrpt_reg_AraC-type_HTH"/>
</dbReference>
<keyword evidence="2" id="KW-0238">DNA-binding</keyword>
<dbReference type="InterPro" id="IPR050204">
    <property type="entry name" value="AraC_XylS_family_regulators"/>
</dbReference>
<protein>
    <submittedName>
        <fullName evidence="5">AraC family transcriptional regulator</fullName>
    </submittedName>
</protein>